<sequence precursor="true">MQTNRIMIAMLSAIALFSSKQGKTQEPIRIESLLHEMVDRDSVARYPTSDFRLKQDSSYNRESKIPEPASANPQGWFANGDFNTEKRQSNLIRIEDNDGRKEWVLMEDTGPGTIVRSWMPWRGQANPKTTTIIRFYLDGASEPVIEGNQFDLFQGKGMIPFPLAHPSLRSAVSFFPIPYAKSCKVTVSEAPFFFQFTYRKYPQGTPVETFTMQAFEAAAPLIKATCQELLHPKTDESGQSVSFNGTLAPGAERTLSLPEGAAAVRALSVKLGSYEVPATTRSVVLKMNFDGKDTVWCPVGDFFGCGIGLHPFEGWYRRVAEDGTMSSRWTMPYQRSGRISIVNLGDQPVEVQLHANVGNWNWDKSSMYFHAGWRGQYPVPTRPFSDWNYITTQGKGVYVGDTLTVMNPVELWWGEGDEKIFVDGEKFPSIFGTGTEDYYAYSWGGRSTDFYEHPFHSQVRSHRYNKLNRNQSDERNTQGYSTEGRTRALDTMPFGRSLQLDMEVWSVTDCDMGYGVGVYWYGFEETTSNRKPDATEALNVPPLPEMSKNTVPAATKKLGSLTPTKTGNQLFPNATEVEQSEIAAKSEGLAAAAQDLTKIKGTWSNSSQLLVRGRQAGDFVELRIPAQGTVAQKLILHATRSHDFGIVRFTVNEQPAGEEVDLYAAKPIPSGPIKLGEFAPVDNAYLLRAEVVGRNPKSKGSFFGLDCVVLFFAVGSTQIIMMENQ</sequence>
<feature type="compositionally biased region" description="Basic and acidic residues" evidence="1">
    <location>
        <begin position="56"/>
        <end position="65"/>
    </location>
</feature>
<comment type="caution">
    <text evidence="2">The sequence shown here is derived from an EMBL/GenBank/DDBJ whole genome shotgun (WGS) entry which is preliminary data.</text>
</comment>
<evidence type="ECO:0000313" key="2">
    <source>
        <dbReference type="EMBL" id="TWU39604.1"/>
    </source>
</evidence>
<reference evidence="2 3" key="1">
    <citation type="submission" date="2019-02" db="EMBL/GenBank/DDBJ databases">
        <title>Deep-cultivation of Planctomycetes and their phenomic and genomic characterization uncovers novel biology.</title>
        <authorList>
            <person name="Wiegand S."/>
            <person name="Jogler M."/>
            <person name="Boedeker C."/>
            <person name="Pinto D."/>
            <person name="Vollmers J."/>
            <person name="Rivas-Marin E."/>
            <person name="Kohn T."/>
            <person name="Peeters S.H."/>
            <person name="Heuer A."/>
            <person name="Rast P."/>
            <person name="Oberbeckmann S."/>
            <person name="Bunk B."/>
            <person name="Jeske O."/>
            <person name="Meyerdierks A."/>
            <person name="Storesund J.E."/>
            <person name="Kallscheuer N."/>
            <person name="Luecker S."/>
            <person name="Lage O.M."/>
            <person name="Pohl T."/>
            <person name="Merkel B.J."/>
            <person name="Hornburger P."/>
            <person name="Mueller R.-W."/>
            <person name="Bruemmer F."/>
            <person name="Labrenz M."/>
            <person name="Spormann A.M."/>
            <person name="Op Den Camp H."/>
            <person name="Overmann J."/>
            <person name="Amann R."/>
            <person name="Jetten M.S.M."/>
            <person name="Mascher T."/>
            <person name="Medema M.H."/>
            <person name="Devos D.P."/>
            <person name="Kaster A.-K."/>
            <person name="Ovreas L."/>
            <person name="Rohde M."/>
            <person name="Galperin M.Y."/>
            <person name="Jogler C."/>
        </authorList>
    </citation>
    <scope>NUCLEOTIDE SEQUENCE [LARGE SCALE GENOMIC DNA]</scope>
    <source>
        <strain evidence="2 3">Poly41</strain>
    </source>
</reference>
<accession>A0A5C6DTR8</accession>
<dbReference type="InterPro" id="IPR021345">
    <property type="entry name" value="DUF2961"/>
</dbReference>
<evidence type="ECO:0000256" key="1">
    <source>
        <dbReference type="SAM" id="MobiDB-lite"/>
    </source>
</evidence>
<gene>
    <name evidence="2" type="ORF">Poly41_24590</name>
</gene>
<evidence type="ECO:0008006" key="4">
    <source>
        <dbReference type="Google" id="ProtNLM"/>
    </source>
</evidence>
<evidence type="ECO:0000313" key="3">
    <source>
        <dbReference type="Proteomes" id="UP000319143"/>
    </source>
</evidence>
<dbReference type="RefSeq" id="WP_231615603.1">
    <property type="nucleotide sequence ID" value="NZ_SJPV01000003.1"/>
</dbReference>
<keyword evidence="3" id="KW-1185">Reference proteome</keyword>
<dbReference type="Pfam" id="PF11175">
    <property type="entry name" value="DUF2961"/>
    <property type="match status" value="1"/>
</dbReference>
<dbReference type="EMBL" id="SJPV01000003">
    <property type="protein sequence ID" value="TWU39604.1"/>
    <property type="molecule type" value="Genomic_DNA"/>
</dbReference>
<protein>
    <recommendedName>
        <fullName evidence="4">DUF2961 domain-containing protein</fullName>
    </recommendedName>
</protein>
<dbReference type="Gene3D" id="2.60.120.1390">
    <property type="match status" value="2"/>
</dbReference>
<name>A0A5C6DTR8_9BACT</name>
<feature type="region of interest" description="Disordered" evidence="1">
    <location>
        <begin position="56"/>
        <end position="75"/>
    </location>
</feature>
<organism evidence="2 3">
    <name type="scientific">Novipirellula artificiosorum</name>
    <dbReference type="NCBI Taxonomy" id="2528016"/>
    <lineage>
        <taxon>Bacteria</taxon>
        <taxon>Pseudomonadati</taxon>
        <taxon>Planctomycetota</taxon>
        <taxon>Planctomycetia</taxon>
        <taxon>Pirellulales</taxon>
        <taxon>Pirellulaceae</taxon>
        <taxon>Novipirellula</taxon>
    </lineage>
</organism>
<proteinExistence type="predicted"/>
<dbReference type="AlphaFoldDB" id="A0A5C6DTR8"/>
<dbReference type="Proteomes" id="UP000319143">
    <property type="component" value="Unassembled WGS sequence"/>
</dbReference>